<evidence type="ECO:0000256" key="6">
    <source>
        <dbReference type="SAM" id="MobiDB-lite"/>
    </source>
</evidence>
<reference evidence="9" key="1">
    <citation type="submission" date="2022-12" db="EMBL/GenBank/DDBJ databases">
        <title>Genome assemblies of Blomia tropicalis.</title>
        <authorList>
            <person name="Cui Y."/>
        </authorList>
    </citation>
    <scope>NUCLEOTIDE SEQUENCE</scope>
    <source>
        <tissue evidence="9">Adult mites</tissue>
    </source>
</reference>
<dbReference type="EMBL" id="JAPWDV010000002">
    <property type="protein sequence ID" value="KAJ6219017.1"/>
    <property type="molecule type" value="Genomic_DNA"/>
</dbReference>
<comment type="subcellular location">
    <subcellularLocation>
        <location evidence="1">Membrane</location>
    </subcellularLocation>
</comment>
<feature type="transmembrane region" description="Helical" evidence="7">
    <location>
        <begin position="44"/>
        <end position="68"/>
    </location>
</feature>
<keyword evidence="3 7" id="KW-0812">Transmembrane</keyword>
<dbReference type="InterPro" id="IPR017452">
    <property type="entry name" value="GPCR_Rhodpsn_7TM"/>
</dbReference>
<evidence type="ECO:0000313" key="9">
    <source>
        <dbReference type="EMBL" id="KAJ6219017.1"/>
    </source>
</evidence>
<keyword evidence="5 7" id="KW-0472">Membrane</keyword>
<feature type="compositionally biased region" description="Polar residues" evidence="6">
    <location>
        <begin position="657"/>
        <end position="675"/>
    </location>
</feature>
<sequence length="778" mass="88159">MFIPLIKFFAYGILSNLICILGLLGNTLTLYIMNASKDMRKQSINIYLTVLALYDNGVLIFSILMLNLPAIADYQQMSTLHSSSFTFMPSNTSISLSNGTIINQLKSTNHSIVFDSVNDQPSITTQLDTGQEWLRTIKNMSTLSSSTLSSSSSTSKSIMPEFTSQSVPSVLSLHNVTKAETETMIETSTIWIRPEINFTNEQMKRSKRRPPPSTSTFLFGLNTLKSCFNLTENDLYEMKRNMILNTTLGLSQTSMNDEKTKSNNNNNNNIYNERQLNLLFFEALYRQLILWIQNNLNQTIVSERCRTSLHSNPTGQNVSVSLMITLEQIYNGIIGYGSSSSSFDRSPNAEHFIGDDDDDDGIEMMIDDDNEMNEQSSLTINNVYPLITYVKIVYPLALISQTGSIWTTCLITVERYLAVCHPLMSLTLSTRSRAIWALSILSLIALVFNLPRFFEVDTTDYGIRPSDLRQNKIYYNVYYICLNLSLNYILPLSLLFTLNIKIYASVRHANTHRNELTRARQSELHLASMLVLIVAIFIACNAPAFLIHCMELYLDAGNQTFEAITIFSNVLVCFNSAINFVIYCIFGKKFRSKLKLVLGIRGARRNGRQRTCWFRFGSSGSSSSSRRRTDSVHQPQTNRQYLSQNYSIAESRNSSFRITNSANHPPSNEHPSNENGHNDKEWLEQQLSMMTDRTTNGSSKHRSNGVSCTPPTLNVSNQDDNEVKCSKFVNQIPLKDINTVVVNGTSTDSSTKMLESHFYKDRLMGNIDYNQWEMNTFV</sequence>
<feature type="transmembrane region" description="Helical" evidence="7">
    <location>
        <begin position="474"/>
        <end position="503"/>
    </location>
</feature>
<evidence type="ECO:0000256" key="2">
    <source>
        <dbReference type="ARBA" id="ARBA00010663"/>
    </source>
</evidence>
<dbReference type="SUPFAM" id="SSF81321">
    <property type="entry name" value="Family A G protein-coupled receptor-like"/>
    <property type="match status" value="1"/>
</dbReference>
<feature type="transmembrane region" description="Helical" evidence="7">
    <location>
        <begin position="434"/>
        <end position="454"/>
    </location>
</feature>
<evidence type="ECO:0000256" key="4">
    <source>
        <dbReference type="ARBA" id="ARBA00022989"/>
    </source>
</evidence>
<dbReference type="GO" id="GO:0004930">
    <property type="term" value="F:G protein-coupled receptor activity"/>
    <property type="evidence" value="ECO:0007669"/>
    <property type="project" value="InterPro"/>
</dbReference>
<gene>
    <name evidence="9" type="ORF">RDWZM_004829</name>
</gene>
<feature type="transmembrane region" description="Helical" evidence="7">
    <location>
        <begin position="6"/>
        <end position="32"/>
    </location>
</feature>
<dbReference type="InterPro" id="IPR052954">
    <property type="entry name" value="GPCR-Ligand_Int"/>
</dbReference>
<dbReference type="GO" id="GO:0016020">
    <property type="term" value="C:membrane"/>
    <property type="evidence" value="ECO:0007669"/>
    <property type="project" value="UniProtKB-SubCell"/>
</dbReference>
<feature type="transmembrane region" description="Helical" evidence="7">
    <location>
        <begin position="524"/>
        <end position="546"/>
    </location>
</feature>
<dbReference type="CDD" id="cd14978">
    <property type="entry name" value="7tmA_FMRFamide_R-like"/>
    <property type="match status" value="1"/>
</dbReference>
<dbReference type="Gene3D" id="1.20.1070.10">
    <property type="entry name" value="Rhodopsin 7-helix transmembrane proteins"/>
    <property type="match status" value="2"/>
</dbReference>
<proteinExistence type="inferred from homology"/>
<keyword evidence="10" id="KW-1185">Reference proteome</keyword>
<dbReference type="PANTHER" id="PTHR46641:SF16">
    <property type="entry name" value="G-PROTEIN COUPLED RECEPTORS FAMILY 1 PROFILE DOMAIN-CONTAINING PROTEIN"/>
    <property type="match status" value="1"/>
</dbReference>
<feature type="region of interest" description="Disordered" evidence="6">
    <location>
        <begin position="617"/>
        <end position="643"/>
    </location>
</feature>
<evidence type="ECO:0000256" key="5">
    <source>
        <dbReference type="ARBA" id="ARBA00023136"/>
    </source>
</evidence>
<evidence type="ECO:0000259" key="8">
    <source>
        <dbReference type="PROSITE" id="PS50262"/>
    </source>
</evidence>
<dbReference type="PRINTS" id="PR00237">
    <property type="entry name" value="GPCRRHODOPSN"/>
</dbReference>
<feature type="region of interest" description="Disordered" evidence="6">
    <location>
        <begin position="692"/>
        <end position="712"/>
    </location>
</feature>
<evidence type="ECO:0000256" key="3">
    <source>
        <dbReference type="ARBA" id="ARBA00022692"/>
    </source>
</evidence>
<evidence type="ECO:0000313" key="10">
    <source>
        <dbReference type="Proteomes" id="UP001142055"/>
    </source>
</evidence>
<comment type="caution">
    <text evidence="9">The sequence shown here is derived from an EMBL/GenBank/DDBJ whole genome shotgun (WGS) entry which is preliminary data.</text>
</comment>
<accession>A0A9Q0M7N6</accession>
<evidence type="ECO:0000256" key="7">
    <source>
        <dbReference type="SAM" id="Phobius"/>
    </source>
</evidence>
<evidence type="ECO:0000256" key="1">
    <source>
        <dbReference type="ARBA" id="ARBA00004370"/>
    </source>
</evidence>
<feature type="region of interest" description="Disordered" evidence="6">
    <location>
        <begin position="657"/>
        <end position="678"/>
    </location>
</feature>
<dbReference type="Pfam" id="PF00001">
    <property type="entry name" value="7tm_1"/>
    <property type="match status" value="1"/>
</dbReference>
<feature type="transmembrane region" description="Helical" evidence="7">
    <location>
        <begin position="392"/>
        <end position="413"/>
    </location>
</feature>
<comment type="similarity">
    <text evidence="2">Belongs to the G-protein coupled receptor 1 family.</text>
</comment>
<dbReference type="OMA" id="HANTHRN"/>
<feature type="domain" description="G-protein coupled receptors family 1 profile" evidence="8">
    <location>
        <begin position="396"/>
        <end position="583"/>
    </location>
</feature>
<name>A0A9Q0M7N6_BLOTA</name>
<feature type="compositionally biased region" description="Polar residues" evidence="6">
    <location>
        <begin position="632"/>
        <end position="643"/>
    </location>
</feature>
<protein>
    <recommendedName>
        <fullName evidence="8">G-protein coupled receptors family 1 profile domain-containing protein</fullName>
    </recommendedName>
</protein>
<feature type="transmembrane region" description="Helical" evidence="7">
    <location>
        <begin position="566"/>
        <end position="586"/>
    </location>
</feature>
<dbReference type="PANTHER" id="PTHR46641">
    <property type="entry name" value="FMRFAMIDE RECEPTOR-RELATED"/>
    <property type="match status" value="1"/>
</dbReference>
<keyword evidence="4 7" id="KW-1133">Transmembrane helix</keyword>
<dbReference type="PROSITE" id="PS50262">
    <property type="entry name" value="G_PROTEIN_RECEP_F1_2"/>
    <property type="match status" value="1"/>
</dbReference>
<dbReference type="Proteomes" id="UP001142055">
    <property type="component" value="Chromosome 2"/>
</dbReference>
<dbReference type="AlphaFoldDB" id="A0A9Q0M7N6"/>
<dbReference type="InterPro" id="IPR000276">
    <property type="entry name" value="GPCR_Rhodpsn"/>
</dbReference>
<organism evidence="9 10">
    <name type="scientific">Blomia tropicalis</name>
    <name type="common">Mite</name>
    <dbReference type="NCBI Taxonomy" id="40697"/>
    <lineage>
        <taxon>Eukaryota</taxon>
        <taxon>Metazoa</taxon>
        <taxon>Ecdysozoa</taxon>
        <taxon>Arthropoda</taxon>
        <taxon>Chelicerata</taxon>
        <taxon>Arachnida</taxon>
        <taxon>Acari</taxon>
        <taxon>Acariformes</taxon>
        <taxon>Sarcoptiformes</taxon>
        <taxon>Astigmata</taxon>
        <taxon>Glycyphagoidea</taxon>
        <taxon>Echimyopodidae</taxon>
        <taxon>Blomia</taxon>
    </lineage>
</organism>